<dbReference type="PANTHER" id="PTHR43479:SF7">
    <property type="entry name" value="TETR-FAMILY TRANSCRIPTIONAL REGULATOR"/>
    <property type="match status" value="1"/>
</dbReference>
<keyword evidence="1 2" id="KW-0238">DNA-binding</keyword>
<evidence type="ECO:0000259" key="3">
    <source>
        <dbReference type="PROSITE" id="PS50977"/>
    </source>
</evidence>
<dbReference type="PROSITE" id="PS50977">
    <property type="entry name" value="HTH_TETR_2"/>
    <property type="match status" value="1"/>
</dbReference>
<dbReference type="STRING" id="246199.CUS_6179"/>
<evidence type="ECO:0000256" key="1">
    <source>
        <dbReference type="ARBA" id="ARBA00023125"/>
    </source>
</evidence>
<dbReference type="InterPro" id="IPR001647">
    <property type="entry name" value="HTH_TetR"/>
</dbReference>
<evidence type="ECO:0000313" key="5">
    <source>
        <dbReference type="Proteomes" id="UP000004259"/>
    </source>
</evidence>
<dbReference type="Gene3D" id="1.10.357.10">
    <property type="entry name" value="Tetracycline Repressor, domain 2"/>
    <property type="match status" value="1"/>
</dbReference>
<evidence type="ECO:0000256" key="2">
    <source>
        <dbReference type="PROSITE-ProRule" id="PRU00335"/>
    </source>
</evidence>
<gene>
    <name evidence="4" type="ORF">CUS_6179</name>
</gene>
<evidence type="ECO:0000313" key="4">
    <source>
        <dbReference type="EMBL" id="EGC04834.1"/>
    </source>
</evidence>
<dbReference type="EMBL" id="ADKM02000008">
    <property type="protein sequence ID" value="EGC04834.1"/>
    <property type="molecule type" value="Genomic_DNA"/>
</dbReference>
<reference evidence="4 5" key="1">
    <citation type="submission" date="2011-02" db="EMBL/GenBank/DDBJ databases">
        <authorList>
            <person name="Nelson K.E."/>
            <person name="Sutton G."/>
            <person name="Torralba M."/>
            <person name="Durkin S."/>
            <person name="Harkins D."/>
            <person name="Montgomery R."/>
            <person name="Ziemer C."/>
            <person name="Klaassens E."/>
            <person name="Ocuiv P."/>
            <person name="Morrison M."/>
        </authorList>
    </citation>
    <scope>NUCLEOTIDE SEQUENCE [LARGE SCALE GENOMIC DNA]</scope>
    <source>
        <strain evidence="4 5">8</strain>
    </source>
</reference>
<dbReference type="RefSeq" id="WP_002846865.1">
    <property type="nucleotide sequence ID" value="NZ_ADKM02000008.1"/>
</dbReference>
<dbReference type="eggNOG" id="COG1309">
    <property type="taxonomic scope" value="Bacteria"/>
</dbReference>
<comment type="caution">
    <text evidence="4">The sequence shown here is derived from an EMBL/GenBank/DDBJ whole genome shotgun (WGS) entry which is preliminary data.</text>
</comment>
<dbReference type="Pfam" id="PF00440">
    <property type="entry name" value="TetR_N"/>
    <property type="match status" value="1"/>
</dbReference>
<dbReference type="PRINTS" id="PR00455">
    <property type="entry name" value="HTHTETR"/>
</dbReference>
<dbReference type="OrthoDB" id="9810250at2"/>
<dbReference type="InterPro" id="IPR050624">
    <property type="entry name" value="HTH-type_Tx_Regulator"/>
</dbReference>
<protein>
    <submittedName>
        <fullName evidence="4">Transcriptional regulator, TetR family</fullName>
    </submittedName>
</protein>
<dbReference type="SUPFAM" id="SSF46689">
    <property type="entry name" value="Homeodomain-like"/>
    <property type="match status" value="1"/>
</dbReference>
<accession>E9S7G9</accession>
<feature type="DNA-binding region" description="H-T-H motif" evidence="2">
    <location>
        <begin position="28"/>
        <end position="47"/>
    </location>
</feature>
<feature type="domain" description="HTH tetR-type" evidence="3">
    <location>
        <begin position="5"/>
        <end position="65"/>
    </location>
</feature>
<dbReference type="InterPro" id="IPR009057">
    <property type="entry name" value="Homeodomain-like_sf"/>
</dbReference>
<dbReference type="AlphaFoldDB" id="E9S7G9"/>
<keyword evidence="5" id="KW-1185">Reference proteome</keyword>
<name>E9S7G9_RUMAL</name>
<sequence length="79" mass="9447">MSTSTITKSALCKALKELCAQKDYEKISISEITGFCGMNRQSFYYHFQDKEELLSYIYYNELFKNITRGVNYDNWYERL</sequence>
<organism evidence="4 5">
    <name type="scientific">Ruminococcus albus 8</name>
    <dbReference type="NCBI Taxonomy" id="246199"/>
    <lineage>
        <taxon>Bacteria</taxon>
        <taxon>Bacillati</taxon>
        <taxon>Bacillota</taxon>
        <taxon>Clostridia</taxon>
        <taxon>Eubacteriales</taxon>
        <taxon>Oscillospiraceae</taxon>
        <taxon>Ruminococcus</taxon>
    </lineage>
</organism>
<dbReference type="Proteomes" id="UP000004259">
    <property type="component" value="Unassembled WGS sequence"/>
</dbReference>
<dbReference type="PANTHER" id="PTHR43479">
    <property type="entry name" value="ACREF/ENVCD OPERON REPRESSOR-RELATED"/>
    <property type="match status" value="1"/>
</dbReference>
<proteinExistence type="predicted"/>
<dbReference type="GO" id="GO:0003677">
    <property type="term" value="F:DNA binding"/>
    <property type="evidence" value="ECO:0007669"/>
    <property type="project" value="UniProtKB-UniRule"/>
</dbReference>